<dbReference type="PROSITE" id="PS51055">
    <property type="entry name" value="ITAM_1"/>
    <property type="match status" value="1"/>
</dbReference>
<dbReference type="AlphaFoldDB" id="A0AAW2B4R5"/>
<evidence type="ECO:0000256" key="14">
    <source>
        <dbReference type="ARBA" id="ARBA00030941"/>
    </source>
</evidence>
<dbReference type="Proteomes" id="UP001479290">
    <property type="component" value="Unassembled WGS sequence"/>
</dbReference>
<keyword evidence="5" id="KW-0597">Phosphoprotein</keyword>
<feature type="compositionally biased region" description="Basic and acidic residues" evidence="16">
    <location>
        <begin position="105"/>
        <end position="124"/>
    </location>
</feature>
<name>A0AAW2B4R5_CULAL</name>
<keyword evidence="10 17" id="KW-1133">Transmembrane helix</keyword>
<evidence type="ECO:0000256" key="17">
    <source>
        <dbReference type="SAM" id="Phobius"/>
    </source>
</evidence>
<keyword evidence="6 17" id="KW-0812">Transmembrane</keyword>
<dbReference type="EMBL" id="JAWDJR010000001">
    <property type="protein sequence ID" value="KAK9980408.1"/>
    <property type="molecule type" value="Genomic_DNA"/>
</dbReference>
<comment type="similarity">
    <text evidence="2">Belongs to the CD3Z/FCER1G family.</text>
</comment>
<evidence type="ECO:0000313" key="20">
    <source>
        <dbReference type="Proteomes" id="UP001479290"/>
    </source>
</evidence>
<reference evidence="19 20" key="1">
    <citation type="submission" date="2024-05" db="EMBL/GenBank/DDBJ databases">
        <title>A high-quality chromosomal-level genome assembly of Topmouth culter (Culter alburnus).</title>
        <authorList>
            <person name="Zhao H."/>
        </authorList>
    </citation>
    <scope>NUCLEOTIDE SEQUENCE [LARGE SCALE GENOMIC DNA]</scope>
    <source>
        <strain evidence="19">CATC2023</strain>
        <tissue evidence="19">Muscle</tissue>
    </source>
</reference>
<evidence type="ECO:0000256" key="10">
    <source>
        <dbReference type="ARBA" id="ARBA00022989"/>
    </source>
</evidence>
<feature type="signal peptide" evidence="18">
    <location>
        <begin position="1"/>
        <end position="22"/>
    </location>
</feature>
<keyword evidence="7 18" id="KW-0732">Signal</keyword>
<keyword evidence="12 17" id="KW-0472">Membrane</keyword>
<keyword evidence="8" id="KW-0677">Repeat</keyword>
<dbReference type="PANTHER" id="PTHR10035:SF2">
    <property type="entry name" value="T-CELL SURFACE GLYCOPROTEIN CD3 ZETA CHAIN"/>
    <property type="match status" value="1"/>
</dbReference>
<dbReference type="GO" id="GO:0004888">
    <property type="term" value="F:transmembrane signaling receptor activity"/>
    <property type="evidence" value="ECO:0007669"/>
    <property type="project" value="InterPro"/>
</dbReference>
<comment type="subcellular location">
    <subcellularLocation>
        <location evidence="1">Cell membrane</location>
        <topology evidence="1">Single-pass type I membrane protein</topology>
    </subcellularLocation>
</comment>
<evidence type="ECO:0000256" key="16">
    <source>
        <dbReference type="SAM" id="MobiDB-lite"/>
    </source>
</evidence>
<evidence type="ECO:0000256" key="8">
    <source>
        <dbReference type="ARBA" id="ARBA00022737"/>
    </source>
</evidence>
<evidence type="ECO:0000256" key="12">
    <source>
        <dbReference type="ARBA" id="ARBA00023136"/>
    </source>
</evidence>
<evidence type="ECO:0000256" key="18">
    <source>
        <dbReference type="SAM" id="SignalP"/>
    </source>
</evidence>
<proteinExistence type="inferred from homology"/>
<protein>
    <recommendedName>
        <fullName evidence="3">T-cell surface glycoprotein CD3 zeta chain</fullName>
    </recommendedName>
    <alternativeName>
        <fullName evidence="14">T-cell receptor T3 zeta chain</fullName>
    </alternativeName>
</protein>
<evidence type="ECO:0000256" key="3">
    <source>
        <dbReference type="ARBA" id="ARBA00020448"/>
    </source>
</evidence>
<keyword evidence="4" id="KW-1003">Cell membrane</keyword>
<organism evidence="19 20">
    <name type="scientific">Culter alburnus</name>
    <name type="common">Topmouth culter</name>
    <dbReference type="NCBI Taxonomy" id="194366"/>
    <lineage>
        <taxon>Eukaryota</taxon>
        <taxon>Metazoa</taxon>
        <taxon>Chordata</taxon>
        <taxon>Craniata</taxon>
        <taxon>Vertebrata</taxon>
        <taxon>Euteleostomi</taxon>
        <taxon>Actinopterygii</taxon>
        <taxon>Neopterygii</taxon>
        <taxon>Teleostei</taxon>
        <taxon>Ostariophysi</taxon>
        <taxon>Cypriniformes</taxon>
        <taxon>Xenocyprididae</taxon>
        <taxon>Xenocypridinae</taxon>
        <taxon>Culter</taxon>
    </lineage>
</organism>
<dbReference type="GO" id="GO:0002250">
    <property type="term" value="P:adaptive immune response"/>
    <property type="evidence" value="ECO:0007669"/>
    <property type="project" value="UniProtKB-KW"/>
</dbReference>
<evidence type="ECO:0000256" key="1">
    <source>
        <dbReference type="ARBA" id="ARBA00004251"/>
    </source>
</evidence>
<evidence type="ECO:0000256" key="6">
    <source>
        <dbReference type="ARBA" id="ARBA00022692"/>
    </source>
</evidence>
<sequence length="150" mass="16719">MASRAASAAIVLLSMAPASVTASSAYDPQICYALDGLLLLYGVIITAFFIHERYVKKRTKADAESPYQAINTAGKEVYSAPNQRSGDEARGRRRGGDDTYTPLTKKTDETYREIEPKGDRRRDQVYQGLSSMTKDTYDSLHMQQIHPPPR</sequence>
<dbReference type="GO" id="GO:0007166">
    <property type="term" value="P:cell surface receptor signaling pathway"/>
    <property type="evidence" value="ECO:0007669"/>
    <property type="project" value="InterPro"/>
</dbReference>
<dbReference type="InterPro" id="IPR021663">
    <property type="entry name" value="CD3_zeta/IgE_Fc_rcpt_gamma"/>
</dbReference>
<evidence type="ECO:0000256" key="15">
    <source>
        <dbReference type="ARBA" id="ARBA00045360"/>
    </source>
</evidence>
<keyword evidence="13" id="KW-0675">Receptor</keyword>
<feature type="region of interest" description="Disordered" evidence="16">
    <location>
        <begin position="58"/>
        <end position="150"/>
    </location>
</feature>
<keyword evidence="20" id="KW-1185">Reference proteome</keyword>
<evidence type="ECO:0000256" key="5">
    <source>
        <dbReference type="ARBA" id="ARBA00022553"/>
    </source>
</evidence>
<keyword evidence="9" id="KW-0391">Immunity</keyword>
<keyword evidence="11" id="KW-1064">Adaptive immunity</keyword>
<dbReference type="PANTHER" id="PTHR10035">
    <property type="entry name" value="T-CELL SURFACE GLYCOPROTEIN CD3 ZETA CHAIN"/>
    <property type="match status" value="1"/>
</dbReference>
<comment type="caution">
    <text evidence="19">The sequence shown here is derived from an EMBL/GenBank/DDBJ whole genome shotgun (WGS) entry which is preliminary data.</text>
</comment>
<gene>
    <name evidence="19" type="ORF">ABG768_000019</name>
</gene>
<feature type="chain" id="PRO_5043598445" description="T-cell surface glycoprotein CD3 zeta chain" evidence="18">
    <location>
        <begin position="23"/>
        <end position="150"/>
    </location>
</feature>
<evidence type="ECO:0000256" key="9">
    <source>
        <dbReference type="ARBA" id="ARBA00022859"/>
    </source>
</evidence>
<feature type="transmembrane region" description="Helical" evidence="17">
    <location>
        <begin position="32"/>
        <end position="50"/>
    </location>
</feature>
<dbReference type="GO" id="GO:0098797">
    <property type="term" value="C:plasma membrane protein complex"/>
    <property type="evidence" value="ECO:0007669"/>
    <property type="project" value="UniProtKB-ARBA"/>
</dbReference>
<evidence type="ECO:0000256" key="4">
    <source>
        <dbReference type="ARBA" id="ARBA00022475"/>
    </source>
</evidence>
<dbReference type="SMART" id="SM00077">
    <property type="entry name" value="ITAM"/>
    <property type="match status" value="3"/>
</dbReference>
<comment type="function">
    <text evidence="15">Part of the TCR-CD3 complex present on T-lymphocyte cell surface that plays an essential role in adaptive immune response. When antigen presenting cells (APCs) activate T-cell receptor (TCR), TCR-mediated signals are transmitted across the cell membrane by the CD3 chains CD3D, CD3E, CD3G and CD3Z. All CD3 chains contain immunoreceptor tyrosine-based activation motifs (ITAMs) in their cytoplasmic domain. Upon TCR engagement, these motifs become phosphorylated by Src family protein tyrosine kinases LCK and FYN, resulting in the activation of downstream signaling pathways. CD3Z ITAMs phosphorylation creates multiple docking sites for the protein kinase ZAP70 leading to ZAP70 phosphorylation and its conversion into a catalytically active enzyme. Plays an important role in intrathymic T-cell differentiation. Additionally, participates in the activity-dependent synapse formation of retinal ganglion cells (RGCs) in both the retina and dorsal lateral geniculate nucleus (dLGN).</text>
</comment>
<evidence type="ECO:0000313" key="19">
    <source>
        <dbReference type="EMBL" id="KAK9980408.1"/>
    </source>
</evidence>
<evidence type="ECO:0000256" key="11">
    <source>
        <dbReference type="ARBA" id="ARBA00023130"/>
    </source>
</evidence>
<evidence type="ECO:0000256" key="7">
    <source>
        <dbReference type="ARBA" id="ARBA00022729"/>
    </source>
</evidence>
<evidence type="ECO:0000256" key="13">
    <source>
        <dbReference type="ARBA" id="ARBA00023170"/>
    </source>
</evidence>
<dbReference type="Pfam" id="PF02189">
    <property type="entry name" value="ITAM"/>
    <property type="match status" value="1"/>
</dbReference>
<accession>A0AAW2B4R5</accession>
<dbReference type="Pfam" id="PF11628">
    <property type="entry name" value="TCR_zetazeta"/>
    <property type="match status" value="1"/>
</dbReference>
<evidence type="ECO:0000256" key="2">
    <source>
        <dbReference type="ARBA" id="ARBA00007280"/>
    </source>
</evidence>
<dbReference type="InterPro" id="IPR003110">
    <property type="entry name" value="Phos_immunorcpt_sig_ITAM"/>
</dbReference>
<dbReference type="InterPro" id="IPR024128">
    <property type="entry name" value="T-cell_CD3_zeta"/>
</dbReference>
<feature type="compositionally biased region" description="Basic and acidic residues" evidence="16">
    <location>
        <begin position="85"/>
        <end position="97"/>
    </location>
</feature>